<protein>
    <submittedName>
        <fullName evidence="2">Uncharacterized protein</fullName>
    </submittedName>
</protein>
<reference evidence="2 3" key="1">
    <citation type="submission" date="2020-08" db="EMBL/GenBank/DDBJ databases">
        <title>Sequencing the genomes of 1000 actinobacteria strains.</title>
        <authorList>
            <person name="Klenk H.-P."/>
        </authorList>
    </citation>
    <scope>NUCLEOTIDE SEQUENCE [LARGE SCALE GENOMIC DNA]</scope>
    <source>
        <strain evidence="2 3">DSM 43582</strain>
    </source>
</reference>
<name>A0A7W9PJQ8_9NOCA</name>
<sequence>MTRPRPGRGGVELAVDDAQREPVVVARNHVRVLRAIQNQTVVAEQLQQYGRQEEAGGRMLTVDWHTRLDIRLQHRDALTAAAVAGGVPRAWVDHVTERGRRGVRWRRDLYLREPEPVGRGRLLAAVRADVLRTREMTAVAATYGDWGATAEPGTASLFTRNLKALWRRSAAVSHLLDLTDAETDKLWGTTDSWIRAAADSAAREATLESRWRQAARLDTKGYARQAAALAAVGIPTDPAGHTLPPLPELLDHLRDALATPSALPGPDREASRGRGVVTAAAVEAAGLDGTLGAEITGGGTDPPPASPHSAADPGRDTEP</sequence>
<evidence type="ECO:0000256" key="1">
    <source>
        <dbReference type="SAM" id="MobiDB-lite"/>
    </source>
</evidence>
<evidence type="ECO:0000313" key="2">
    <source>
        <dbReference type="EMBL" id="MBB5916859.1"/>
    </source>
</evidence>
<keyword evidence="3" id="KW-1185">Reference proteome</keyword>
<proteinExistence type="predicted"/>
<evidence type="ECO:0000313" key="3">
    <source>
        <dbReference type="Proteomes" id="UP000540412"/>
    </source>
</evidence>
<gene>
    <name evidence="2" type="ORF">BJY24_005771</name>
</gene>
<dbReference type="EMBL" id="JACHIT010000002">
    <property type="protein sequence ID" value="MBB5916859.1"/>
    <property type="molecule type" value="Genomic_DNA"/>
</dbReference>
<comment type="caution">
    <text evidence="2">The sequence shown here is derived from an EMBL/GenBank/DDBJ whole genome shotgun (WGS) entry which is preliminary data.</text>
</comment>
<feature type="region of interest" description="Disordered" evidence="1">
    <location>
        <begin position="288"/>
        <end position="319"/>
    </location>
</feature>
<accession>A0A7W9PJQ8</accession>
<dbReference type="Proteomes" id="UP000540412">
    <property type="component" value="Unassembled WGS sequence"/>
</dbReference>
<dbReference type="AlphaFoldDB" id="A0A7W9PJQ8"/>
<dbReference type="RefSeq" id="WP_184782290.1">
    <property type="nucleotide sequence ID" value="NZ_JACHIT010000002.1"/>
</dbReference>
<organism evidence="2 3">
    <name type="scientific">Nocardia transvalensis</name>
    <dbReference type="NCBI Taxonomy" id="37333"/>
    <lineage>
        <taxon>Bacteria</taxon>
        <taxon>Bacillati</taxon>
        <taxon>Actinomycetota</taxon>
        <taxon>Actinomycetes</taxon>
        <taxon>Mycobacteriales</taxon>
        <taxon>Nocardiaceae</taxon>
        <taxon>Nocardia</taxon>
    </lineage>
</organism>